<proteinExistence type="predicted"/>
<dbReference type="EMBL" id="RXNV01000005">
    <property type="protein sequence ID" value="RTR31647.1"/>
    <property type="molecule type" value="Genomic_DNA"/>
</dbReference>
<dbReference type="RefSeq" id="WP_126506198.1">
    <property type="nucleotide sequence ID" value="NZ_RXNV01000005.1"/>
</dbReference>
<evidence type="ECO:0000313" key="3">
    <source>
        <dbReference type="Proteomes" id="UP000282060"/>
    </source>
</evidence>
<gene>
    <name evidence="2" type="ORF">EKG39_13100</name>
</gene>
<evidence type="ECO:0000256" key="1">
    <source>
        <dbReference type="SAM" id="SignalP"/>
    </source>
</evidence>
<keyword evidence="1" id="KW-0732">Signal</keyword>
<dbReference type="Proteomes" id="UP000282060">
    <property type="component" value="Unassembled WGS sequence"/>
</dbReference>
<evidence type="ECO:0000313" key="2">
    <source>
        <dbReference type="EMBL" id="RTR31647.1"/>
    </source>
</evidence>
<dbReference type="AlphaFoldDB" id="A0A3S0IFW5"/>
<reference evidence="2 3" key="1">
    <citation type="submission" date="2018-12" db="EMBL/GenBank/DDBJ databases">
        <authorList>
            <person name="Yu L."/>
        </authorList>
    </citation>
    <scope>NUCLEOTIDE SEQUENCE [LARGE SCALE GENOMIC DNA]</scope>
    <source>
        <strain evidence="2 3">HAW-EB5</strain>
    </source>
</reference>
<evidence type="ECO:0008006" key="4">
    <source>
        <dbReference type="Google" id="ProtNLM"/>
    </source>
</evidence>
<name>A0A3S0IFW5_9GAMM</name>
<comment type="caution">
    <text evidence="2">The sequence shown here is derived from an EMBL/GenBank/DDBJ whole genome shotgun (WGS) entry which is preliminary data.</text>
</comment>
<feature type="signal peptide" evidence="1">
    <location>
        <begin position="1"/>
        <end position="23"/>
    </location>
</feature>
<keyword evidence="3" id="KW-1185">Reference proteome</keyword>
<sequence>MKGMGLVKVGVLVLCVSSLVACGDDREDIAKEVAISLAYDTDYEGVGDLSSRCSTEFRMSDQYSNANEETQKRYDNEVIPKLKTLQNIAFSAYYDFTYTDNTSLAVDLATVPFPPTKKLYDIISYLNAAIQLFKDKDKDKDTGRYERAIRTYGLACPSAMDLYLKKLSPLPSPAPE</sequence>
<feature type="chain" id="PRO_5018601886" description="Tetratricopeptide repeat protein" evidence="1">
    <location>
        <begin position="24"/>
        <end position="176"/>
    </location>
</feature>
<accession>A0A3S0IFW5</accession>
<organism evidence="2 3">
    <name type="scientific">Shewanella atlantica</name>
    <dbReference type="NCBI Taxonomy" id="271099"/>
    <lineage>
        <taxon>Bacteria</taxon>
        <taxon>Pseudomonadati</taxon>
        <taxon>Pseudomonadota</taxon>
        <taxon>Gammaproteobacteria</taxon>
        <taxon>Alteromonadales</taxon>
        <taxon>Shewanellaceae</taxon>
        <taxon>Shewanella</taxon>
    </lineage>
</organism>
<protein>
    <recommendedName>
        <fullName evidence="4">Tetratricopeptide repeat protein</fullName>
    </recommendedName>
</protein>
<dbReference type="PROSITE" id="PS51257">
    <property type="entry name" value="PROKAR_LIPOPROTEIN"/>
    <property type="match status" value="1"/>
</dbReference>